<organism evidence="1 2">
    <name type="scientific">Brachionus calyciflorus</name>
    <dbReference type="NCBI Taxonomy" id="104777"/>
    <lineage>
        <taxon>Eukaryota</taxon>
        <taxon>Metazoa</taxon>
        <taxon>Spiralia</taxon>
        <taxon>Gnathifera</taxon>
        <taxon>Rotifera</taxon>
        <taxon>Eurotatoria</taxon>
        <taxon>Monogononta</taxon>
        <taxon>Pseudotrocha</taxon>
        <taxon>Ploima</taxon>
        <taxon>Brachionidae</taxon>
        <taxon>Brachionus</taxon>
    </lineage>
</organism>
<protein>
    <submittedName>
        <fullName evidence="1">Uncharacterized protein</fullName>
    </submittedName>
</protein>
<dbReference type="AlphaFoldDB" id="A0A814B9F5"/>
<accession>A0A814B9F5</accession>
<sequence length="164" mass="19900">MGRISKKDVDKHRREFVNYLIESKDNYYIPKKENDDYSWIQPMRKQKILICHDESIFRSGEISKFRWIFPEKAPFFNKGRGRSIMVSFFMVCNDITDIFDLNQEEYDEVVDKFPELEDDFGFVNYLPRSANAWIEPKKDMYFDNDHIFRQFKRLLFYCVLNAPS</sequence>
<reference evidence="1" key="1">
    <citation type="submission" date="2021-02" db="EMBL/GenBank/DDBJ databases">
        <authorList>
            <person name="Nowell W R."/>
        </authorList>
    </citation>
    <scope>NUCLEOTIDE SEQUENCE</scope>
    <source>
        <strain evidence="1">Ploen Becks lab</strain>
    </source>
</reference>
<dbReference type="EMBL" id="CAJNOC010002296">
    <property type="protein sequence ID" value="CAF0924518.1"/>
    <property type="molecule type" value="Genomic_DNA"/>
</dbReference>
<proteinExistence type="predicted"/>
<keyword evidence="2" id="KW-1185">Reference proteome</keyword>
<evidence type="ECO:0000313" key="2">
    <source>
        <dbReference type="Proteomes" id="UP000663879"/>
    </source>
</evidence>
<comment type="caution">
    <text evidence="1">The sequence shown here is derived from an EMBL/GenBank/DDBJ whole genome shotgun (WGS) entry which is preliminary data.</text>
</comment>
<dbReference type="Proteomes" id="UP000663879">
    <property type="component" value="Unassembled WGS sequence"/>
</dbReference>
<dbReference type="OrthoDB" id="10056283at2759"/>
<gene>
    <name evidence="1" type="ORF">OXX778_LOCUS12565</name>
</gene>
<evidence type="ECO:0000313" key="1">
    <source>
        <dbReference type="EMBL" id="CAF0924518.1"/>
    </source>
</evidence>
<name>A0A814B9F5_9BILA</name>